<evidence type="ECO:0000256" key="4">
    <source>
        <dbReference type="ARBA" id="ARBA00022475"/>
    </source>
</evidence>
<keyword evidence="6 12" id="KW-0812">Transmembrane</keyword>
<keyword evidence="5" id="KW-0145">Chemotaxis</keyword>
<keyword evidence="3" id="KW-0813">Transport</keyword>
<organism evidence="15 18">
    <name type="scientific">Clostridium botulinum</name>
    <dbReference type="NCBI Taxonomy" id="1491"/>
    <lineage>
        <taxon>Bacteria</taxon>
        <taxon>Bacillati</taxon>
        <taxon>Bacillota</taxon>
        <taxon>Clostridia</taxon>
        <taxon>Eubacteriales</taxon>
        <taxon>Clostridiaceae</taxon>
        <taxon>Clostridium</taxon>
    </lineage>
</organism>
<keyword evidence="11 12" id="KW-0472">Membrane</keyword>
<dbReference type="PROSITE" id="PS01307">
    <property type="entry name" value="MOTA"/>
    <property type="match status" value="1"/>
</dbReference>
<keyword evidence="7" id="KW-0283">Flagellar rotation</keyword>
<comment type="similarity">
    <text evidence="2">Belongs to the MotA family.</text>
</comment>
<proteinExistence type="inferred from homology"/>
<dbReference type="AlphaFoldDB" id="A0A0L9Y7V3"/>
<dbReference type="Pfam" id="PF20560">
    <property type="entry name" value="MotA_N"/>
    <property type="match status" value="1"/>
</dbReference>
<feature type="domain" description="Motility protein A N-terminal" evidence="14">
    <location>
        <begin position="9"/>
        <end position="78"/>
    </location>
</feature>
<dbReference type="Proteomes" id="UP000473681">
    <property type="component" value="Unassembled WGS sequence"/>
</dbReference>
<keyword evidence="9 12" id="KW-1133">Transmembrane helix</keyword>
<feature type="transmembrane region" description="Helical" evidence="12">
    <location>
        <begin position="184"/>
        <end position="205"/>
    </location>
</feature>
<evidence type="ECO:0000313" key="18">
    <source>
        <dbReference type="Proteomes" id="UP000476820"/>
    </source>
</evidence>
<evidence type="ECO:0000256" key="9">
    <source>
        <dbReference type="ARBA" id="ARBA00022989"/>
    </source>
</evidence>
<keyword evidence="15" id="KW-0282">Flagellum</keyword>
<dbReference type="NCBIfam" id="NF006583">
    <property type="entry name" value="PRK09109.1"/>
    <property type="match status" value="1"/>
</dbReference>
<reference evidence="17 18" key="1">
    <citation type="submission" date="2019-04" db="EMBL/GenBank/DDBJ databases">
        <title>Genome sequencing of Clostridium botulinum Groups I-IV and Clostridium butyricum.</title>
        <authorList>
            <person name="Brunt J."/>
            <person name="Van Vliet A.H.M."/>
            <person name="Stringer S.C."/>
            <person name="Carter A.T."/>
            <person name="Peck M.W."/>
        </authorList>
    </citation>
    <scope>NUCLEOTIDE SEQUENCE [LARGE SCALE GENOMIC DNA]</scope>
    <source>
        <strain evidence="15 18">1605</strain>
        <strain evidence="16 17">CB-K-33E</strain>
    </source>
</reference>
<keyword evidence="10" id="KW-0406">Ion transport</keyword>
<keyword evidence="15" id="KW-0966">Cell projection</keyword>
<dbReference type="GO" id="GO:1902600">
    <property type="term" value="P:proton transmembrane transport"/>
    <property type="evidence" value="ECO:0007669"/>
    <property type="project" value="UniProtKB-KW"/>
</dbReference>
<dbReference type="Pfam" id="PF01618">
    <property type="entry name" value="MotA_ExbB"/>
    <property type="match status" value="1"/>
</dbReference>
<dbReference type="GO" id="GO:0005886">
    <property type="term" value="C:plasma membrane"/>
    <property type="evidence" value="ECO:0007669"/>
    <property type="project" value="UniProtKB-SubCell"/>
</dbReference>
<dbReference type="InterPro" id="IPR046786">
    <property type="entry name" value="MotA_N"/>
</dbReference>
<dbReference type="GO" id="GO:0006935">
    <property type="term" value="P:chemotaxis"/>
    <property type="evidence" value="ECO:0007669"/>
    <property type="project" value="UniProtKB-KW"/>
</dbReference>
<evidence type="ECO:0000256" key="8">
    <source>
        <dbReference type="ARBA" id="ARBA00022781"/>
    </source>
</evidence>
<dbReference type="InterPro" id="IPR002898">
    <property type="entry name" value="MotA_ExbB_proton_chnl"/>
</dbReference>
<evidence type="ECO:0000256" key="2">
    <source>
        <dbReference type="ARBA" id="ARBA00008038"/>
    </source>
</evidence>
<dbReference type="EMBL" id="SWOV01000079">
    <property type="protein sequence ID" value="NFF89526.1"/>
    <property type="molecule type" value="Genomic_DNA"/>
</dbReference>
<dbReference type="RefSeq" id="WP_053342420.1">
    <property type="nucleotide sequence ID" value="NZ_LFPA01000184.1"/>
</dbReference>
<evidence type="ECO:0000259" key="14">
    <source>
        <dbReference type="Pfam" id="PF20560"/>
    </source>
</evidence>
<dbReference type="EMBL" id="SWVK01000040">
    <property type="protein sequence ID" value="NFN36894.1"/>
    <property type="molecule type" value="Genomic_DNA"/>
</dbReference>
<accession>A0A0L9Y7V3</accession>
<dbReference type="InterPro" id="IPR000540">
    <property type="entry name" value="Flag_MotA_CS"/>
</dbReference>
<dbReference type="Proteomes" id="UP000476820">
    <property type="component" value="Unassembled WGS sequence"/>
</dbReference>
<feature type="domain" description="MotA/TolQ/ExbB proton channel" evidence="13">
    <location>
        <begin position="103"/>
        <end position="221"/>
    </location>
</feature>
<keyword evidence="15" id="KW-0969">Cilium</keyword>
<name>A0A0L9Y7V3_CLOBO</name>
<protein>
    <submittedName>
        <fullName evidence="15">Flagellar motor protein</fullName>
    </submittedName>
</protein>
<evidence type="ECO:0000256" key="11">
    <source>
        <dbReference type="ARBA" id="ARBA00023136"/>
    </source>
</evidence>
<dbReference type="PANTHER" id="PTHR30433">
    <property type="entry name" value="CHEMOTAXIS PROTEIN MOTA"/>
    <property type="match status" value="1"/>
</dbReference>
<evidence type="ECO:0000256" key="3">
    <source>
        <dbReference type="ARBA" id="ARBA00022448"/>
    </source>
</evidence>
<dbReference type="InterPro" id="IPR047055">
    <property type="entry name" value="MotA-like"/>
</dbReference>
<evidence type="ECO:0000256" key="6">
    <source>
        <dbReference type="ARBA" id="ARBA00022692"/>
    </source>
</evidence>
<evidence type="ECO:0000256" key="10">
    <source>
        <dbReference type="ARBA" id="ARBA00023065"/>
    </source>
</evidence>
<dbReference type="GO" id="GO:0071978">
    <property type="term" value="P:bacterial-type flagellum-dependent swarming motility"/>
    <property type="evidence" value="ECO:0007669"/>
    <property type="project" value="InterPro"/>
</dbReference>
<dbReference type="PANTHER" id="PTHR30433:SF3">
    <property type="entry name" value="MOTILITY PROTEIN A"/>
    <property type="match status" value="1"/>
</dbReference>
<keyword evidence="4" id="KW-1003">Cell membrane</keyword>
<sequence>MDMMIVLSLIFAFVALILAFLLEGGAITSLFQLTAAIIVFGGTFGALGISFPGNVLKKFPKVMSIAFKKRKNNMEENLLFFKDISTRTRKDGLLSLEREVSKNSDLDPFIKKGLQLAIDGVEQSSIKSILETKLEQMSERHQVGIEMFSAAGGYAPTMGIIGTVMGLIQVVSNLNDPTVLGPKIAAAFIATLYGILSANIFWLPIANKLKVLDMEEYNEKEMIIQAIVLIQQGTNPNTLVSKLEGFLTDKQSKLLEGE</sequence>
<evidence type="ECO:0000313" key="16">
    <source>
        <dbReference type="EMBL" id="NFN36894.1"/>
    </source>
</evidence>
<feature type="transmembrane region" description="Helical" evidence="12">
    <location>
        <begin position="34"/>
        <end position="56"/>
    </location>
</feature>
<keyword evidence="8" id="KW-0375">Hydrogen ion transport</keyword>
<evidence type="ECO:0000313" key="17">
    <source>
        <dbReference type="Proteomes" id="UP000473681"/>
    </source>
</evidence>
<comment type="subcellular location">
    <subcellularLocation>
        <location evidence="1">Cell membrane</location>
        <topology evidence="1">Multi-pass membrane protein</topology>
    </subcellularLocation>
</comment>
<feature type="transmembrane region" description="Helical" evidence="12">
    <location>
        <begin position="147"/>
        <end position="172"/>
    </location>
</feature>
<comment type="caution">
    <text evidence="15">The sequence shown here is derived from an EMBL/GenBank/DDBJ whole genome shotgun (WGS) entry which is preliminary data.</text>
</comment>
<evidence type="ECO:0000313" key="15">
    <source>
        <dbReference type="EMBL" id="NFF89526.1"/>
    </source>
</evidence>
<dbReference type="OrthoDB" id="9806929at2"/>
<gene>
    <name evidence="15" type="ORF">FC774_17000</name>
    <name evidence="16" type="ORF">FDB51_17660</name>
</gene>
<evidence type="ECO:0000259" key="13">
    <source>
        <dbReference type="Pfam" id="PF01618"/>
    </source>
</evidence>
<evidence type="ECO:0000256" key="7">
    <source>
        <dbReference type="ARBA" id="ARBA00022779"/>
    </source>
</evidence>
<evidence type="ECO:0000256" key="12">
    <source>
        <dbReference type="SAM" id="Phobius"/>
    </source>
</evidence>
<evidence type="ECO:0000256" key="5">
    <source>
        <dbReference type="ARBA" id="ARBA00022500"/>
    </source>
</evidence>
<evidence type="ECO:0000256" key="1">
    <source>
        <dbReference type="ARBA" id="ARBA00004651"/>
    </source>
</evidence>